<dbReference type="Gene3D" id="3.30.450.40">
    <property type="match status" value="2"/>
</dbReference>
<comment type="caution">
    <text evidence="2">The sequence shown here is derived from an EMBL/GenBank/DDBJ whole genome shotgun (WGS) entry which is preliminary data.</text>
</comment>
<proteinExistence type="predicted"/>
<evidence type="ECO:0000313" key="2">
    <source>
        <dbReference type="EMBL" id="KAJ8967688.1"/>
    </source>
</evidence>
<evidence type="ECO:0000313" key="3">
    <source>
        <dbReference type="Proteomes" id="UP001162164"/>
    </source>
</evidence>
<dbReference type="InterPro" id="IPR029016">
    <property type="entry name" value="GAF-like_dom_sf"/>
</dbReference>
<protein>
    <recommendedName>
        <fullName evidence="1">GAF domain-containing protein</fullName>
    </recommendedName>
</protein>
<dbReference type="Pfam" id="PF01590">
    <property type="entry name" value="GAF"/>
    <property type="match status" value="1"/>
</dbReference>
<evidence type="ECO:0000259" key="1">
    <source>
        <dbReference type="Pfam" id="PF01590"/>
    </source>
</evidence>
<organism evidence="2 3">
    <name type="scientific">Molorchus minor</name>
    <dbReference type="NCBI Taxonomy" id="1323400"/>
    <lineage>
        <taxon>Eukaryota</taxon>
        <taxon>Metazoa</taxon>
        <taxon>Ecdysozoa</taxon>
        <taxon>Arthropoda</taxon>
        <taxon>Hexapoda</taxon>
        <taxon>Insecta</taxon>
        <taxon>Pterygota</taxon>
        <taxon>Neoptera</taxon>
        <taxon>Endopterygota</taxon>
        <taxon>Coleoptera</taxon>
        <taxon>Polyphaga</taxon>
        <taxon>Cucujiformia</taxon>
        <taxon>Chrysomeloidea</taxon>
        <taxon>Cerambycidae</taxon>
        <taxon>Lamiinae</taxon>
        <taxon>Monochamini</taxon>
        <taxon>Molorchus</taxon>
    </lineage>
</organism>
<dbReference type="InterPro" id="IPR003018">
    <property type="entry name" value="GAF"/>
</dbReference>
<feature type="domain" description="GAF" evidence="1">
    <location>
        <begin position="26"/>
        <end position="93"/>
    </location>
</feature>
<reference evidence="2" key="1">
    <citation type="journal article" date="2023" name="Insect Mol. Biol.">
        <title>Genome sequencing provides insights into the evolution of gene families encoding plant cell wall-degrading enzymes in longhorned beetles.</title>
        <authorList>
            <person name="Shin N.R."/>
            <person name="Okamura Y."/>
            <person name="Kirsch R."/>
            <person name="Pauchet Y."/>
        </authorList>
    </citation>
    <scope>NUCLEOTIDE SEQUENCE</scope>
    <source>
        <strain evidence="2">MMC_N1</strain>
    </source>
</reference>
<accession>A0ABQ9IWQ1</accession>
<dbReference type="Proteomes" id="UP001162164">
    <property type="component" value="Unassembled WGS sequence"/>
</dbReference>
<dbReference type="SUPFAM" id="SSF55781">
    <property type="entry name" value="GAF domain-like"/>
    <property type="match status" value="2"/>
</dbReference>
<gene>
    <name evidence="2" type="ORF">NQ317_015434</name>
</gene>
<name>A0ABQ9IWQ1_9CUCU</name>
<dbReference type="EMBL" id="JAPWTJ010002154">
    <property type="protein sequence ID" value="KAJ8967688.1"/>
    <property type="molecule type" value="Genomic_DNA"/>
</dbReference>
<sequence length="219" mass="25196">MKWAPLIPPSGRYGNRGVRALKVRWEDDDPRFNNEIDLRTGYKTNLILCMPICNYEGDVIGVAQIINKTNDSQEFTAHDVEVFQRYLTFCGIGIQNAQLFEVSVLEYKRNQILLNLARSIFEEQNNLECLVTKIMREAQYLLKCERCAVYLLDLDCCEASHLERIVERPGKIVQRHAPLNRVESGTVTAEVMRENGMKKPCLFTTVFELREGGNKDVSF</sequence>
<keyword evidence="3" id="KW-1185">Reference proteome</keyword>